<name>A0A839IYQ7_9GAMM</name>
<gene>
    <name evidence="1" type="ORF">H4O21_24350</name>
</gene>
<proteinExistence type="predicted"/>
<protein>
    <submittedName>
        <fullName evidence="1">Phosphoadenosine phosphosulfate reductase</fullName>
    </submittedName>
</protein>
<feature type="non-terminal residue" evidence="1">
    <location>
        <position position="1"/>
    </location>
</feature>
<organism evidence="1 2">
    <name type="scientific">Oceanospirillum sediminis</name>
    <dbReference type="NCBI Taxonomy" id="2760088"/>
    <lineage>
        <taxon>Bacteria</taxon>
        <taxon>Pseudomonadati</taxon>
        <taxon>Pseudomonadota</taxon>
        <taxon>Gammaproteobacteria</taxon>
        <taxon>Oceanospirillales</taxon>
        <taxon>Oceanospirillaceae</taxon>
        <taxon>Oceanospirillum</taxon>
    </lineage>
</organism>
<dbReference type="AlphaFoldDB" id="A0A839IYQ7"/>
<accession>A0A839IYQ7</accession>
<dbReference type="Proteomes" id="UP000565262">
    <property type="component" value="Unassembled WGS sequence"/>
</dbReference>
<keyword evidence="2" id="KW-1185">Reference proteome</keyword>
<dbReference type="EMBL" id="JACJFM010000156">
    <property type="protein sequence ID" value="MBB1489744.1"/>
    <property type="molecule type" value="Genomic_DNA"/>
</dbReference>
<sequence length="141" mass="16649">QNIEQLIPIFKNTDFGQSQEKVHQVLFRKITPDFTFDQKLNTLLDSNVKAFNHLVFDFLKTTDYPLAKEEAFPLIENDEILVKADIFRILEESGVGVPAYYNKIEFEINGKKGEYARSRSGCFFCFFQQKIEWVWLYEQHP</sequence>
<evidence type="ECO:0000313" key="1">
    <source>
        <dbReference type="EMBL" id="MBB1489744.1"/>
    </source>
</evidence>
<reference evidence="1 2" key="1">
    <citation type="submission" date="2020-08" db="EMBL/GenBank/DDBJ databases">
        <title>Oceanospirillum sp. nov. isolated from marine sediment.</title>
        <authorList>
            <person name="Ji X."/>
        </authorList>
    </citation>
    <scope>NUCLEOTIDE SEQUENCE [LARGE SCALE GENOMIC DNA]</scope>
    <source>
        <strain evidence="1 2">D5</strain>
    </source>
</reference>
<comment type="caution">
    <text evidence="1">The sequence shown here is derived from an EMBL/GenBank/DDBJ whole genome shotgun (WGS) entry which is preliminary data.</text>
</comment>
<feature type="non-terminal residue" evidence="1">
    <location>
        <position position="141"/>
    </location>
</feature>
<evidence type="ECO:0000313" key="2">
    <source>
        <dbReference type="Proteomes" id="UP000565262"/>
    </source>
</evidence>